<dbReference type="AlphaFoldDB" id="A0A0V1JJ45"/>
<gene>
    <name evidence="1" type="ORF">T4B_4055</name>
</gene>
<feature type="non-terminal residue" evidence="1">
    <location>
        <position position="1"/>
    </location>
</feature>
<dbReference type="EMBL" id="JYDS01000003">
    <property type="protein sequence ID" value="KRZ34581.1"/>
    <property type="molecule type" value="Genomic_DNA"/>
</dbReference>
<evidence type="ECO:0000313" key="1">
    <source>
        <dbReference type="EMBL" id="KRZ34581.1"/>
    </source>
</evidence>
<name>A0A0V1JJ45_TRIPS</name>
<protein>
    <submittedName>
        <fullName evidence="1">Uncharacterized protein</fullName>
    </submittedName>
</protein>
<sequence>LRLNCAEIEDGTEQTVKKFWQLDSLGQQQPHVQDTISAQFNGTAFGGVKQNLAKQLEYTAMIEAYLRNGCAEEAKALNDEITKTWYPPHHAVLACSPHLAINVNKAGAERNPTECDQLIQRPLSNKYIDDLVVSCDKESEVIKEMECSVA</sequence>
<evidence type="ECO:0000313" key="2">
    <source>
        <dbReference type="Proteomes" id="UP000054805"/>
    </source>
</evidence>
<keyword evidence="2" id="KW-1185">Reference proteome</keyword>
<organism evidence="1 2">
    <name type="scientific">Trichinella pseudospiralis</name>
    <name type="common">Parasitic roundworm</name>
    <dbReference type="NCBI Taxonomy" id="6337"/>
    <lineage>
        <taxon>Eukaryota</taxon>
        <taxon>Metazoa</taxon>
        <taxon>Ecdysozoa</taxon>
        <taxon>Nematoda</taxon>
        <taxon>Enoplea</taxon>
        <taxon>Dorylaimia</taxon>
        <taxon>Trichinellida</taxon>
        <taxon>Trichinellidae</taxon>
        <taxon>Trichinella</taxon>
    </lineage>
</organism>
<dbReference type="Proteomes" id="UP000054805">
    <property type="component" value="Unassembled WGS sequence"/>
</dbReference>
<comment type="caution">
    <text evidence="1">The sequence shown here is derived from an EMBL/GenBank/DDBJ whole genome shotgun (WGS) entry which is preliminary data.</text>
</comment>
<reference evidence="1 2" key="1">
    <citation type="submission" date="2015-01" db="EMBL/GenBank/DDBJ databases">
        <title>Evolution of Trichinella species and genotypes.</title>
        <authorList>
            <person name="Korhonen P.K."/>
            <person name="Edoardo P."/>
            <person name="Giuseppe L.R."/>
            <person name="Gasser R.B."/>
        </authorList>
    </citation>
    <scope>NUCLEOTIDE SEQUENCE [LARGE SCALE GENOMIC DNA]</scope>
    <source>
        <strain evidence="1">ISS588</strain>
    </source>
</reference>
<proteinExistence type="predicted"/>
<accession>A0A0V1JJ45</accession>